<sequence>MNLMFFGFIVFILVLIFIVTYFIFNNKSKCSDSIKIDTNDIEEKEKIEISHLPIPSKIQDFNTLTLIKASSKIFDIFKAVDYANRSEHSLNKVEWHTWQVSILLYLLKMDYNLNVEVSKDSFHPFIYEMKKEEFLLKVEDILEKYLYDVDISKSKDELCKDMILSGREISILFFFILNKKRFLK</sequence>
<organism evidence="2 3">
    <name type="scientific">Arcobacter roscoffensis</name>
    <dbReference type="NCBI Taxonomy" id="2961520"/>
    <lineage>
        <taxon>Bacteria</taxon>
        <taxon>Pseudomonadati</taxon>
        <taxon>Campylobacterota</taxon>
        <taxon>Epsilonproteobacteria</taxon>
        <taxon>Campylobacterales</taxon>
        <taxon>Arcobacteraceae</taxon>
        <taxon>Arcobacter</taxon>
    </lineage>
</organism>
<reference evidence="2" key="1">
    <citation type="submission" date="2022-07" db="EMBL/GenBank/DDBJ databases">
        <title>Arcobacter roscoffensis sp. nov., a marine bacterium isolated from coastal seawater collected from Roscoff, France.</title>
        <authorList>
            <person name="Pascual J."/>
            <person name="Lepeaux C."/>
            <person name="Methner A."/>
            <person name="Overmann J."/>
        </authorList>
    </citation>
    <scope>NUCLEOTIDE SEQUENCE</scope>
    <source>
        <strain evidence="2">ARW1-2F2</strain>
    </source>
</reference>
<proteinExistence type="predicted"/>
<keyword evidence="1" id="KW-1133">Transmembrane helix</keyword>
<keyword evidence="1" id="KW-0812">Transmembrane</keyword>
<name>A0ABY5E6A6_9BACT</name>
<dbReference type="RefSeq" id="WP_254577468.1">
    <property type="nucleotide sequence ID" value="NZ_CP100595.1"/>
</dbReference>
<evidence type="ECO:0000313" key="2">
    <source>
        <dbReference type="EMBL" id="UTJ07290.1"/>
    </source>
</evidence>
<feature type="transmembrane region" description="Helical" evidence="1">
    <location>
        <begin position="6"/>
        <end position="24"/>
    </location>
</feature>
<keyword evidence="1" id="KW-0472">Membrane</keyword>
<protein>
    <submittedName>
        <fullName evidence="2">Uncharacterized protein</fullName>
    </submittedName>
</protein>
<dbReference type="Proteomes" id="UP001060012">
    <property type="component" value="Chromosome"/>
</dbReference>
<dbReference type="EMBL" id="CP100595">
    <property type="protein sequence ID" value="UTJ07290.1"/>
    <property type="molecule type" value="Genomic_DNA"/>
</dbReference>
<evidence type="ECO:0000256" key="1">
    <source>
        <dbReference type="SAM" id="Phobius"/>
    </source>
</evidence>
<accession>A0ABY5E6A6</accession>
<gene>
    <name evidence="2" type="ORF">NJU99_04155</name>
</gene>
<evidence type="ECO:0000313" key="3">
    <source>
        <dbReference type="Proteomes" id="UP001060012"/>
    </source>
</evidence>
<keyword evidence="3" id="KW-1185">Reference proteome</keyword>